<proteinExistence type="predicted"/>
<dbReference type="SUPFAM" id="SSF55729">
    <property type="entry name" value="Acyl-CoA N-acyltransferases (Nat)"/>
    <property type="match status" value="1"/>
</dbReference>
<evidence type="ECO:0000313" key="2">
    <source>
        <dbReference type="Proteomes" id="UP001597231"/>
    </source>
</evidence>
<dbReference type="RefSeq" id="WP_381481612.1">
    <property type="nucleotide sequence ID" value="NZ_JBHTLT010000115.1"/>
</dbReference>
<evidence type="ECO:0000313" key="1">
    <source>
        <dbReference type="EMBL" id="MFD1206184.1"/>
    </source>
</evidence>
<comment type="caution">
    <text evidence="1">The sequence shown here is derived from an EMBL/GenBank/DDBJ whole genome shotgun (WGS) entry which is preliminary data.</text>
</comment>
<keyword evidence="2" id="KW-1185">Reference proteome</keyword>
<sequence length="229" mass="25945">MTKQYELLNGKIVTTAYLDESALKDLQILQNKVIASLSNPSSLQPLSDEEFKFILQGKGAILGAFHHDQLVAFRAILQPENDEEHLGKDAGLSDEQLPYVIYSEISNVDPDYRGNHLQQLLGKQIVQSIDRDRYHYICATVAPFNIASLKDKFSLGMHIVALKNKYGGLLRYVFMKNLLKQEMAVREIQECQFVDMSNTELQQTLLADGWIGTGIEESNGGWMVCYEKR</sequence>
<dbReference type="Proteomes" id="UP001597231">
    <property type="component" value="Unassembled WGS sequence"/>
</dbReference>
<protein>
    <submittedName>
        <fullName evidence="1">GNAT family N-acetyltransferase</fullName>
    </submittedName>
</protein>
<accession>A0ABW3U1T4</accession>
<dbReference type="EMBL" id="JBHTLT010000115">
    <property type="protein sequence ID" value="MFD1206184.1"/>
    <property type="molecule type" value="Genomic_DNA"/>
</dbReference>
<name>A0ABW3U1T4_9BACL</name>
<organism evidence="1 2">
    <name type="scientific">Sporosarcina contaminans</name>
    <dbReference type="NCBI Taxonomy" id="633403"/>
    <lineage>
        <taxon>Bacteria</taxon>
        <taxon>Bacillati</taxon>
        <taxon>Bacillota</taxon>
        <taxon>Bacilli</taxon>
        <taxon>Bacillales</taxon>
        <taxon>Caryophanaceae</taxon>
        <taxon>Sporosarcina</taxon>
    </lineage>
</organism>
<reference evidence="2" key="1">
    <citation type="journal article" date="2019" name="Int. J. Syst. Evol. Microbiol.">
        <title>The Global Catalogue of Microorganisms (GCM) 10K type strain sequencing project: providing services to taxonomists for standard genome sequencing and annotation.</title>
        <authorList>
            <consortium name="The Broad Institute Genomics Platform"/>
            <consortium name="The Broad Institute Genome Sequencing Center for Infectious Disease"/>
            <person name="Wu L."/>
            <person name="Ma J."/>
        </authorList>
    </citation>
    <scope>NUCLEOTIDE SEQUENCE [LARGE SCALE GENOMIC DNA]</scope>
    <source>
        <strain evidence="2">CCUG 53915</strain>
    </source>
</reference>
<dbReference type="InterPro" id="IPR016181">
    <property type="entry name" value="Acyl_CoA_acyltransferase"/>
</dbReference>
<gene>
    <name evidence="1" type="ORF">ACFQ38_13885</name>
</gene>